<keyword evidence="3" id="KW-1185">Reference proteome</keyword>
<dbReference type="AlphaFoldDB" id="A0A9N9GWA3"/>
<comment type="caution">
    <text evidence="2">The sequence shown here is derived from an EMBL/GenBank/DDBJ whole genome shotgun (WGS) entry which is preliminary data.</text>
</comment>
<evidence type="ECO:0000313" key="3">
    <source>
        <dbReference type="Proteomes" id="UP000789508"/>
    </source>
</evidence>
<sequence length="50" mass="5848">GDAEQKAWRVVLPRHRGLRKQASERKTDIFQTTPFDDSDQKTSTPRSYDK</sequence>
<feature type="region of interest" description="Disordered" evidence="1">
    <location>
        <begin position="17"/>
        <end position="50"/>
    </location>
</feature>
<evidence type="ECO:0000256" key="1">
    <source>
        <dbReference type="SAM" id="MobiDB-lite"/>
    </source>
</evidence>
<proteinExistence type="predicted"/>
<dbReference type="Proteomes" id="UP000789508">
    <property type="component" value="Unassembled WGS sequence"/>
</dbReference>
<evidence type="ECO:0000313" key="2">
    <source>
        <dbReference type="EMBL" id="CAG8634353.1"/>
    </source>
</evidence>
<accession>A0A9N9GWA3</accession>
<dbReference type="EMBL" id="CAJVPS010007390">
    <property type="protein sequence ID" value="CAG8634353.1"/>
    <property type="molecule type" value="Genomic_DNA"/>
</dbReference>
<gene>
    <name evidence="2" type="ORF">ALEPTO_LOCUS9482</name>
</gene>
<organism evidence="2 3">
    <name type="scientific">Ambispora leptoticha</name>
    <dbReference type="NCBI Taxonomy" id="144679"/>
    <lineage>
        <taxon>Eukaryota</taxon>
        <taxon>Fungi</taxon>
        <taxon>Fungi incertae sedis</taxon>
        <taxon>Mucoromycota</taxon>
        <taxon>Glomeromycotina</taxon>
        <taxon>Glomeromycetes</taxon>
        <taxon>Archaeosporales</taxon>
        <taxon>Ambisporaceae</taxon>
        <taxon>Ambispora</taxon>
    </lineage>
</organism>
<protein>
    <submittedName>
        <fullName evidence="2">10266_t:CDS:1</fullName>
    </submittedName>
</protein>
<name>A0A9N9GWA3_9GLOM</name>
<feature type="compositionally biased region" description="Polar residues" evidence="1">
    <location>
        <begin position="29"/>
        <end position="50"/>
    </location>
</feature>
<reference evidence="2" key="1">
    <citation type="submission" date="2021-06" db="EMBL/GenBank/DDBJ databases">
        <authorList>
            <person name="Kallberg Y."/>
            <person name="Tangrot J."/>
            <person name="Rosling A."/>
        </authorList>
    </citation>
    <scope>NUCLEOTIDE SEQUENCE</scope>
    <source>
        <strain evidence="2">FL130A</strain>
    </source>
</reference>
<feature type="non-terminal residue" evidence="2">
    <location>
        <position position="50"/>
    </location>
</feature>